<proteinExistence type="predicted"/>
<evidence type="ECO:0000313" key="1">
    <source>
        <dbReference type="EMBL" id="KAJ9138333.1"/>
    </source>
</evidence>
<gene>
    <name evidence="1" type="ORF">NKR23_g8587</name>
</gene>
<keyword evidence="2" id="KW-1185">Reference proteome</keyword>
<dbReference type="GO" id="GO:0016301">
    <property type="term" value="F:kinase activity"/>
    <property type="evidence" value="ECO:0007669"/>
    <property type="project" value="UniProtKB-KW"/>
</dbReference>
<reference evidence="1" key="1">
    <citation type="submission" date="2022-07" db="EMBL/GenBank/DDBJ databases">
        <title>Fungi with potential for degradation of polypropylene.</title>
        <authorList>
            <person name="Gostincar C."/>
        </authorList>
    </citation>
    <scope>NUCLEOTIDE SEQUENCE</scope>
    <source>
        <strain evidence="1">EXF-13308</strain>
    </source>
</reference>
<sequence>MSEGPDKAPFYICENIDDFNLHVLNGRLNKRGWVLQQHALARRTIFFTEHQTYFECGDGVRCETLTKMSNNLAAFLEDPNSPHIIMSTSQGEKIIRFQNLYKTYSGLAFTKAYDRPIAVDGIQSCLLKAFGTHGGYGIFAEKNDKGRGPGLLRRSLLWYRPPDKKELVRIKFPQDHAGVATVPSWSWMAYMGEVDFLQPPFGNINWMAIRSPCESQKKKTQCVVLGVENGNQVHIGRIR</sequence>
<name>A0AA38VKZ5_9PEZI</name>
<dbReference type="EMBL" id="JANBVO010000030">
    <property type="protein sequence ID" value="KAJ9138333.1"/>
    <property type="molecule type" value="Genomic_DNA"/>
</dbReference>
<protein>
    <submittedName>
        <fullName evidence="1">Serine/threonine-protein kinase par-4</fullName>
    </submittedName>
</protein>
<evidence type="ECO:0000313" key="2">
    <source>
        <dbReference type="Proteomes" id="UP001174694"/>
    </source>
</evidence>
<dbReference type="PANTHER" id="PTHR33112:SF10">
    <property type="entry name" value="TOL"/>
    <property type="match status" value="1"/>
</dbReference>
<dbReference type="PANTHER" id="PTHR33112">
    <property type="entry name" value="DOMAIN PROTEIN, PUTATIVE-RELATED"/>
    <property type="match status" value="1"/>
</dbReference>
<comment type="caution">
    <text evidence="1">The sequence shown here is derived from an EMBL/GenBank/DDBJ whole genome shotgun (WGS) entry which is preliminary data.</text>
</comment>
<accession>A0AA38VKZ5</accession>
<keyword evidence="1" id="KW-0418">Kinase</keyword>
<organism evidence="1 2">
    <name type="scientific">Pleurostoma richardsiae</name>
    <dbReference type="NCBI Taxonomy" id="41990"/>
    <lineage>
        <taxon>Eukaryota</taxon>
        <taxon>Fungi</taxon>
        <taxon>Dikarya</taxon>
        <taxon>Ascomycota</taxon>
        <taxon>Pezizomycotina</taxon>
        <taxon>Sordariomycetes</taxon>
        <taxon>Sordariomycetidae</taxon>
        <taxon>Calosphaeriales</taxon>
        <taxon>Pleurostomataceae</taxon>
        <taxon>Pleurostoma</taxon>
    </lineage>
</organism>
<keyword evidence="1" id="KW-0808">Transferase</keyword>
<dbReference type="Proteomes" id="UP001174694">
    <property type="component" value="Unassembled WGS sequence"/>
</dbReference>
<dbReference type="AlphaFoldDB" id="A0AA38VKZ5"/>